<protein>
    <submittedName>
        <fullName evidence="4">TetR family transcriptional regulator</fullName>
    </submittedName>
</protein>
<evidence type="ECO:0000313" key="5">
    <source>
        <dbReference type="Proteomes" id="UP000321798"/>
    </source>
</evidence>
<keyword evidence="5" id="KW-1185">Reference proteome</keyword>
<evidence type="ECO:0000256" key="1">
    <source>
        <dbReference type="ARBA" id="ARBA00023125"/>
    </source>
</evidence>
<dbReference type="InterPro" id="IPR041678">
    <property type="entry name" value="TetR_C_16"/>
</dbReference>
<sequence>MVRPRGRRPVGQDTRGVILEAARAEFAERGFAAASVRAVARRAGVDPALVRHYFADKGELYAAGLIPQGTDPGRLVDALVDAGLDGLGERVLRTVLGLWEVDGGERFRVVVGGMVGEAGAPGPGAQVLADFLGRRVFGRVAVRLGDPHGSLRMSLVASHVVGVLVARHVLRVAPLAGLSVDEVVALVGPTLQGYLTGDLAFPLRAGTGEEHYSPHEE</sequence>
<name>A0A512PG99_9CELL</name>
<evidence type="ECO:0000256" key="2">
    <source>
        <dbReference type="PROSITE-ProRule" id="PRU00335"/>
    </source>
</evidence>
<evidence type="ECO:0000313" key="4">
    <source>
        <dbReference type="EMBL" id="GEP70230.1"/>
    </source>
</evidence>
<accession>A0A512PG99</accession>
<dbReference type="PROSITE" id="PS50977">
    <property type="entry name" value="HTH_TETR_2"/>
    <property type="match status" value="1"/>
</dbReference>
<dbReference type="SUPFAM" id="SSF48498">
    <property type="entry name" value="Tetracyclin repressor-like, C-terminal domain"/>
    <property type="match status" value="1"/>
</dbReference>
<gene>
    <name evidence="4" type="ORF">CSO01_29450</name>
</gene>
<dbReference type="PANTHER" id="PTHR30055">
    <property type="entry name" value="HTH-TYPE TRANSCRIPTIONAL REGULATOR RUTR"/>
    <property type="match status" value="1"/>
</dbReference>
<feature type="domain" description="HTH tetR-type" evidence="3">
    <location>
        <begin position="12"/>
        <end position="72"/>
    </location>
</feature>
<dbReference type="Gene3D" id="1.10.357.10">
    <property type="entry name" value="Tetracycline Repressor, domain 2"/>
    <property type="match status" value="1"/>
</dbReference>
<proteinExistence type="predicted"/>
<dbReference type="Pfam" id="PF00440">
    <property type="entry name" value="TetR_N"/>
    <property type="match status" value="1"/>
</dbReference>
<feature type="DNA-binding region" description="H-T-H motif" evidence="2">
    <location>
        <begin position="35"/>
        <end position="54"/>
    </location>
</feature>
<dbReference type="InterPro" id="IPR036271">
    <property type="entry name" value="Tet_transcr_reg_TetR-rel_C_sf"/>
</dbReference>
<evidence type="ECO:0000259" key="3">
    <source>
        <dbReference type="PROSITE" id="PS50977"/>
    </source>
</evidence>
<dbReference type="Proteomes" id="UP000321798">
    <property type="component" value="Unassembled WGS sequence"/>
</dbReference>
<organism evidence="4 5">
    <name type="scientific">Cellulomonas soli</name>
    <dbReference type="NCBI Taxonomy" id="931535"/>
    <lineage>
        <taxon>Bacteria</taxon>
        <taxon>Bacillati</taxon>
        <taxon>Actinomycetota</taxon>
        <taxon>Actinomycetes</taxon>
        <taxon>Micrococcales</taxon>
        <taxon>Cellulomonadaceae</taxon>
        <taxon>Cellulomonas</taxon>
    </lineage>
</organism>
<dbReference type="InterPro" id="IPR050109">
    <property type="entry name" value="HTH-type_TetR-like_transc_reg"/>
</dbReference>
<dbReference type="PANTHER" id="PTHR30055:SF235">
    <property type="entry name" value="TRANSCRIPTIONAL REGULATORY PROTEIN"/>
    <property type="match status" value="1"/>
</dbReference>
<dbReference type="PRINTS" id="PR00455">
    <property type="entry name" value="HTHTETR"/>
</dbReference>
<dbReference type="GO" id="GO:0003700">
    <property type="term" value="F:DNA-binding transcription factor activity"/>
    <property type="evidence" value="ECO:0007669"/>
    <property type="project" value="TreeGrafter"/>
</dbReference>
<dbReference type="EMBL" id="BKAL01000011">
    <property type="protein sequence ID" value="GEP70230.1"/>
    <property type="molecule type" value="Genomic_DNA"/>
</dbReference>
<dbReference type="SUPFAM" id="SSF46689">
    <property type="entry name" value="Homeodomain-like"/>
    <property type="match status" value="1"/>
</dbReference>
<dbReference type="GO" id="GO:0000976">
    <property type="term" value="F:transcription cis-regulatory region binding"/>
    <property type="evidence" value="ECO:0007669"/>
    <property type="project" value="TreeGrafter"/>
</dbReference>
<dbReference type="InterPro" id="IPR009057">
    <property type="entry name" value="Homeodomain-like_sf"/>
</dbReference>
<dbReference type="Gene3D" id="1.10.10.60">
    <property type="entry name" value="Homeodomain-like"/>
    <property type="match status" value="1"/>
</dbReference>
<comment type="caution">
    <text evidence="4">The sequence shown here is derived from an EMBL/GenBank/DDBJ whole genome shotgun (WGS) entry which is preliminary data.</text>
</comment>
<dbReference type="InterPro" id="IPR001647">
    <property type="entry name" value="HTH_TetR"/>
</dbReference>
<dbReference type="AlphaFoldDB" id="A0A512PG99"/>
<reference evidence="4 5" key="1">
    <citation type="submission" date="2019-07" db="EMBL/GenBank/DDBJ databases">
        <title>Whole genome shotgun sequence of Cellulomonas soli NBRC 109434.</title>
        <authorList>
            <person name="Hosoyama A."/>
            <person name="Uohara A."/>
            <person name="Ohji S."/>
            <person name="Ichikawa N."/>
        </authorList>
    </citation>
    <scope>NUCLEOTIDE SEQUENCE [LARGE SCALE GENOMIC DNA]</scope>
    <source>
        <strain evidence="4 5">NBRC 109434</strain>
    </source>
</reference>
<dbReference type="Pfam" id="PF17920">
    <property type="entry name" value="TetR_C_16"/>
    <property type="match status" value="1"/>
</dbReference>
<keyword evidence="1 2" id="KW-0238">DNA-binding</keyword>